<accession>A0A381SBY1</accession>
<dbReference type="AlphaFoldDB" id="A0A381SBY1"/>
<proteinExistence type="predicted"/>
<reference evidence="1" key="1">
    <citation type="submission" date="2018-05" db="EMBL/GenBank/DDBJ databases">
        <authorList>
            <person name="Lanie J.A."/>
            <person name="Ng W.-L."/>
            <person name="Kazmierczak K.M."/>
            <person name="Andrzejewski T.M."/>
            <person name="Davidsen T.M."/>
            <person name="Wayne K.J."/>
            <person name="Tettelin H."/>
            <person name="Glass J.I."/>
            <person name="Rusch D."/>
            <person name="Podicherti R."/>
            <person name="Tsui H.-C.T."/>
            <person name="Winkler M.E."/>
        </authorList>
    </citation>
    <scope>NUCLEOTIDE SEQUENCE</scope>
</reference>
<organism evidence="1">
    <name type="scientific">marine metagenome</name>
    <dbReference type="NCBI Taxonomy" id="408172"/>
    <lineage>
        <taxon>unclassified sequences</taxon>
        <taxon>metagenomes</taxon>
        <taxon>ecological metagenomes</taxon>
    </lineage>
</organism>
<evidence type="ECO:0008006" key="2">
    <source>
        <dbReference type="Google" id="ProtNLM"/>
    </source>
</evidence>
<evidence type="ECO:0000313" key="1">
    <source>
        <dbReference type="EMBL" id="SUZ99747.1"/>
    </source>
</evidence>
<sequence>MERFRYLVLSLLFVFLAVMPPVIAQEAEVVEEAAVEEEAVWGDDVAAEEVAPAETAKLPAPSWGVNLGLGAALMSGEFVTTDPSGLGVVVNTPYAMDLGALNVNFSVSLLMSNGMVAGGEDVDLTQISVNAGAFLPGMPVQAWVGVGTGGSGLAMQVGAGVPLNAFMPDLPVLVTVGGFGNILTKVHDNAPDKTYTGMGFLMVGMPF</sequence>
<dbReference type="EMBL" id="UINC01002733">
    <property type="protein sequence ID" value="SUZ99747.1"/>
    <property type="molecule type" value="Genomic_DNA"/>
</dbReference>
<gene>
    <name evidence="1" type="ORF">METZ01_LOCUS52601</name>
</gene>
<name>A0A381SBY1_9ZZZZ</name>
<protein>
    <recommendedName>
        <fullName evidence="2">Outer membrane protein beta-barrel domain-containing protein</fullName>
    </recommendedName>
</protein>